<dbReference type="PROSITE" id="PS50240">
    <property type="entry name" value="TRYPSIN_DOM"/>
    <property type="match status" value="1"/>
</dbReference>
<dbReference type="CDD" id="cd00190">
    <property type="entry name" value="Tryp_SPc"/>
    <property type="match status" value="1"/>
</dbReference>
<evidence type="ECO:0000256" key="1">
    <source>
        <dbReference type="ARBA" id="ARBA00007664"/>
    </source>
</evidence>
<dbReference type="InterPro" id="IPR009003">
    <property type="entry name" value="Peptidase_S1_PA"/>
</dbReference>
<evidence type="ECO:0000259" key="10">
    <source>
        <dbReference type="PROSITE" id="PS50240"/>
    </source>
</evidence>
<dbReference type="InterPro" id="IPR033116">
    <property type="entry name" value="TRYPSIN_SER"/>
</dbReference>
<feature type="signal peptide" evidence="9">
    <location>
        <begin position="1"/>
        <end position="16"/>
    </location>
</feature>
<protein>
    <submittedName>
        <fullName evidence="11">Jon25Bii</fullName>
    </submittedName>
</protein>
<dbReference type="PROSITE" id="PS00134">
    <property type="entry name" value="TRYPSIN_HIS"/>
    <property type="match status" value="1"/>
</dbReference>
<evidence type="ECO:0000256" key="4">
    <source>
        <dbReference type="ARBA" id="ARBA00022801"/>
    </source>
</evidence>
<name>A0A0M4E8J4_DROBS</name>
<dbReference type="GO" id="GO:0006508">
    <property type="term" value="P:proteolysis"/>
    <property type="evidence" value="ECO:0007669"/>
    <property type="project" value="UniProtKB-KW"/>
</dbReference>
<evidence type="ECO:0000256" key="5">
    <source>
        <dbReference type="ARBA" id="ARBA00022825"/>
    </source>
</evidence>
<dbReference type="OMA" id="HRDGCES"/>
<evidence type="ECO:0000313" key="11">
    <source>
        <dbReference type="EMBL" id="ALC43204.1"/>
    </source>
</evidence>
<dbReference type="FunFam" id="2.40.10.10:FF:000025">
    <property type="entry name" value="serine proteases 1/2"/>
    <property type="match status" value="1"/>
</dbReference>
<dbReference type="Proteomes" id="UP000494163">
    <property type="component" value="Chromosome 3L"/>
</dbReference>
<evidence type="ECO:0000256" key="9">
    <source>
        <dbReference type="SAM" id="SignalP"/>
    </source>
</evidence>
<dbReference type="OrthoDB" id="5565075at2759"/>
<evidence type="ECO:0000256" key="2">
    <source>
        <dbReference type="ARBA" id="ARBA00022670"/>
    </source>
</evidence>
<keyword evidence="5 8" id="KW-0720">Serine protease</keyword>
<dbReference type="PANTHER" id="PTHR24276">
    <property type="entry name" value="POLYSERASE-RELATED"/>
    <property type="match status" value="1"/>
</dbReference>
<feature type="chain" id="PRO_5005792953" evidence="9">
    <location>
        <begin position="17"/>
        <end position="274"/>
    </location>
</feature>
<dbReference type="FunFam" id="2.40.10.10:FF:000073">
    <property type="entry name" value="Trypsin alpha"/>
    <property type="match status" value="1"/>
</dbReference>
<dbReference type="PROSITE" id="PS00135">
    <property type="entry name" value="TRYPSIN_SER"/>
    <property type="match status" value="1"/>
</dbReference>
<dbReference type="STRING" id="30019.A0A0M4E8J4"/>
<keyword evidence="6" id="KW-0865">Zymogen</keyword>
<organism evidence="11 12">
    <name type="scientific">Drosophila busckii</name>
    <name type="common">Fruit fly</name>
    <dbReference type="NCBI Taxonomy" id="30019"/>
    <lineage>
        <taxon>Eukaryota</taxon>
        <taxon>Metazoa</taxon>
        <taxon>Ecdysozoa</taxon>
        <taxon>Arthropoda</taxon>
        <taxon>Hexapoda</taxon>
        <taxon>Insecta</taxon>
        <taxon>Pterygota</taxon>
        <taxon>Neoptera</taxon>
        <taxon>Endopterygota</taxon>
        <taxon>Diptera</taxon>
        <taxon>Brachycera</taxon>
        <taxon>Muscomorpha</taxon>
        <taxon>Ephydroidea</taxon>
        <taxon>Drosophilidae</taxon>
        <taxon>Drosophila</taxon>
    </lineage>
</organism>
<dbReference type="PANTHER" id="PTHR24276:SF98">
    <property type="entry name" value="FI18310P1-RELATED"/>
    <property type="match status" value="1"/>
</dbReference>
<dbReference type="InterPro" id="IPR043504">
    <property type="entry name" value="Peptidase_S1_PA_chymotrypsin"/>
</dbReference>
<feature type="domain" description="Peptidase S1" evidence="10">
    <location>
        <begin position="40"/>
        <end position="271"/>
    </location>
</feature>
<keyword evidence="2 8" id="KW-0645">Protease</keyword>
<reference evidence="11 12" key="1">
    <citation type="submission" date="2015-08" db="EMBL/GenBank/DDBJ databases">
        <title>Ancestral chromatin configuration constrains chromatin evolution on differentiating sex chromosomes in Drosophila.</title>
        <authorList>
            <person name="Zhou Q."/>
            <person name="Bachtrog D."/>
        </authorList>
    </citation>
    <scope>NUCLEOTIDE SEQUENCE [LARGE SCALE GENOMIC DNA]</scope>
    <source>
        <tissue evidence="11">Whole larvae</tissue>
    </source>
</reference>
<keyword evidence="4 8" id="KW-0378">Hydrolase</keyword>
<sequence>MKLFVVLALAIASVSAGVLPQGAPMHPRDLPATASIEGRITNGKTAHEGQFPYQVGLSFSSSSGSWWCGGSLIDHQWVLTAAHCTSGSSSVKAYLGATHRTSAKVVHTVSSSNYIQHTSYNPSTLNNDISLIKIPALSFTSYVNKVVLPAIASSYSTYDNQQVVASGWGKISDNAAGVTNNLMYQYFNVVSVATCQSVYGSKTATPNVICIATPNKQSTCQGDSGGPLVLTSNTRLVGVTSFVAGTGCESGKPAGFTRVTSYLDWIKTNCGVYY</sequence>
<dbReference type="EMBL" id="CP012525">
    <property type="protein sequence ID" value="ALC43204.1"/>
    <property type="molecule type" value="Genomic_DNA"/>
</dbReference>
<keyword evidence="12" id="KW-1185">Reference proteome</keyword>
<keyword evidence="3 9" id="KW-0732">Signal</keyword>
<dbReference type="Gene3D" id="2.40.10.10">
    <property type="entry name" value="Trypsin-like serine proteases"/>
    <property type="match status" value="2"/>
</dbReference>
<dbReference type="SMR" id="A0A0M4E8J4"/>
<proteinExistence type="inferred from homology"/>
<evidence type="ECO:0000256" key="3">
    <source>
        <dbReference type="ARBA" id="ARBA00022729"/>
    </source>
</evidence>
<dbReference type="InterPro" id="IPR001314">
    <property type="entry name" value="Peptidase_S1A"/>
</dbReference>
<gene>
    <name evidence="11" type="ORF">Dbus_chr3Lg370</name>
</gene>
<comment type="similarity">
    <text evidence="1">Belongs to the peptidase S1 family.</text>
</comment>
<keyword evidence="7" id="KW-1015">Disulfide bond</keyword>
<dbReference type="InterPro" id="IPR018114">
    <property type="entry name" value="TRYPSIN_HIS"/>
</dbReference>
<evidence type="ECO:0000256" key="6">
    <source>
        <dbReference type="ARBA" id="ARBA00023145"/>
    </source>
</evidence>
<dbReference type="InterPro" id="IPR050430">
    <property type="entry name" value="Peptidase_S1"/>
</dbReference>
<dbReference type="PRINTS" id="PR00722">
    <property type="entry name" value="CHYMOTRYPSIN"/>
</dbReference>
<evidence type="ECO:0000256" key="7">
    <source>
        <dbReference type="ARBA" id="ARBA00023157"/>
    </source>
</evidence>
<accession>A0A0M4E8J4</accession>
<dbReference type="AlphaFoldDB" id="A0A0M4E8J4"/>
<dbReference type="SMART" id="SM00020">
    <property type="entry name" value="Tryp_SPc"/>
    <property type="match status" value="1"/>
</dbReference>
<evidence type="ECO:0000313" key="12">
    <source>
        <dbReference type="Proteomes" id="UP000494163"/>
    </source>
</evidence>
<evidence type="ECO:0000256" key="8">
    <source>
        <dbReference type="RuleBase" id="RU363034"/>
    </source>
</evidence>
<dbReference type="InterPro" id="IPR001254">
    <property type="entry name" value="Trypsin_dom"/>
</dbReference>
<dbReference type="GO" id="GO:0004252">
    <property type="term" value="F:serine-type endopeptidase activity"/>
    <property type="evidence" value="ECO:0007669"/>
    <property type="project" value="InterPro"/>
</dbReference>
<dbReference type="Pfam" id="PF00089">
    <property type="entry name" value="Trypsin"/>
    <property type="match status" value="1"/>
</dbReference>
<dbReference type="SUPFAM" id="SSF50494">
    <property type="entry name" value="Trypsin-like serine proteases"/>
    <property type="match status" value="1"/>
</dbReference>